<keyword evidence="2" id="KW-1185">Reference proteome</keyword>
<proteinExistence type="predicted"/>
<evidence type="ECO:0000313" key="2">
    <source>
        <dbReference type="Proteomes" id="UP000662770"/>
    </source>
</evidence>
<dbReference type="Proteomes" id="UP000662770">
    <property type="component" value="Chromosome"/>
</dbReference>
<evidence type="ECO:0000313" key="1">
    <source>
        <dbReference type="EMBL" id="QSX34466.1"/>
    </source>
</evidence>
<accession>A0ABX7QU57</accession>
<gene>
    <name evidence="1" type="ORF">JYB87_04240</name>
</gene>
<sequence>MKKHGIIEYHPSGWKIFVSNHPDFDSHFHLFIAFGDNSCDLVEDLTVDNFSSRTNTDGFWVCSKAESEYWLQPQTEGALRSFHKIALQQIEAQFAENGCHLSNIKMTEFLLITGVK</sequence>
<dbReference type="EMBL" id="CP071503">
    <property type="protein sequence ID" value="QSX34466.1"/>
    <property type="molecule type" value="Genomic_DNA"/>
</dbReference>
<protein>
    <submittedName>
        <fullName evidence="1">Uncharacterized protein</fullName>
    </submittedName>
</protein>
<name>A0ABX7QU57_9GAMM</name>
<dbReference type="RefSeq" id="WP_207355668.1">
    <property type="nucleotide sequence ID" value="NZ_CP071503.1"/>
</dbReference>
<reference evidence="1 2" key="1">
    <citation type="submission" date="2021-03" db="EMBL/GenBank/DDBJ databases">
        <title>Novel species identification of genus Shewanella.</title>
        <authorList>
            <person name="Liu G."/>
            <person name="Zhang Q."/>
        </authorList>
    </citation>
    <scope>NUCLEOTIDE SEQUENCE [LARGE SCALE GENOMIC DNA]</scope>
    <source>
        <strain evidence="1 2">FJAT-51800</strain>
    </source>
</reference>
<organism evidence="1 2">
    <name type="scientific">Shewanella avicenniae</name>
    <dbReference type="NCBI Taxonomy" id="2814294"/>
    <lineage>
        <taxon>Bacteria</taxon>
        <taxon>Pseudomonadati</taxon>
        <taxon>Pseudomonadota</taxon>
        <taxon>Gammaproteobacteria</taxon>
        <taxon>Alteromonadales</taxon>
        <taxon>Shewanellaceae</taxon>
        <taxon>Shewanella</taxon>
    </lineage>
</organism>